<dbReference type="GO" id="GO:0003824">
    <property type="term" value="F:catalytic activity"/>
    <property type="evidence" value="ECO:0007669"/>
    <property type="project" value="InterPro"/>
</dbReference>
<proteinExistence type="predicted"/>
<dbReference type="PANTHER" id="PTHR11228">
    <property type="entry name" value="RADICAL SAM DOMAIN PROTEIN"/>
    <property type="match status" value="1"/>
</dbReference>
<dbReference type="SUPFAM" id="SSF102114">
    <property type="entry name" value="Radical SAM enzymes"/>
    <property type="match status" value="1"/>
</dbReference>
<evidence type="ECO:0000256" key="5">
    <source>
        <dbReference type="ARBA" id="ARBA00023004"/>
    </source>
</evidence>
<dbReference type="OrthoDB" id="9782387at2"/>
<evidence type="ECO:0000256" key="4">
    <source>
        <dbReference type="ARBA" id="ARBA00022723"/>
    </source>
</evidence>
<dbReference type="RefSeq" id="WP_155304308.1">
    <property type="nucleotide sequence ID" value="NZ_AP021875.1"/>
</dbReference>
<accession>A0A5K7Z3W9</accession>
<dbReference type="InterPro" id="IPR058240">
    <property type="entry name" value="rSAM_sf"/>
</dbReference>
<dbReference type="AlphaFoldDB" id="A0A5K7Z3W9"/>
<dbReference type="NCBIfam" id="TIGR04085">
    <property type="entry name" value="rSAM_more_4Fe4S"/>
    <property type="match status" value="1"/>
</dbReference>
<dbReference type="CDD" id="cd01335">
    <property type="entry name" value="Radical_SAM"/>
    <property type="match status" value="1"/>
</dbReference>
<evidence type="ECO:0000259" key="7">
    <source>
        <dbReference type="PROSITE" id="PS51918"/>
    </source>
</evidence>
<name>A0A5K7Z3W9_9BACT</name>
<protein>
    <submittedName>
        <fullName evidence="8">GeoRSP system radical SAM/SPASM protein</fullName>
    </submittedName>
</protein>
<dbReference type="InterPro" id="IPR017200">
    <property type="entry name" value="PqqE-like"/>
</dbReference>
<dbReference type="PROSITE" id="PS51918">
    <property type="entry name" value="RADICAL_SAM"/>
    <property type="match status" value="1"/>
</dbReference>
<dbReference type="InterPro" id="IPR023885">
    <property type="entry name" value="4Fe4S-binding_SPASM_dom"/>
</dbReference>
<reference evidence="8 9" key="1">
    <citation type="submission" date="2019-11" db="EMBL/GenBank/DDBJ databases">
        <title>Comparative genomics of hydrocarbon-degrading Desulfosarcina strains.</title>
        <authorList>
            <person name="Watanabe M."/>
            <person name="Kojima H."/>
            <person name="Fukui M."/>
        </authorList>
    </citation>
    <scope>NUCLEOTIDE SEQUENCE [LARGE SCALE GENOMIC DNA]</scope>
    <source>
        <strain evidence="8 9">PP31</strain>
    </source>
</reference>
<keyword evidence="2" id="KW-0004">4Fe-4S</keyword>
<dbReference type="Proteomes" id="UP000427769">
    <property type="component" value="Chromosome"/>
</dbReference>
<keyword evidence="5" id="KW-0408">Iron</keyword>
<dbReference type="InterPro" id="IPR007197">
    <property type="entry name" value="rSAM"/>
</dbReference>
<evidence type="ECO:0000256" key="2">
    <source>
        <dbReference type="ARBA" id="ARBA00022485"/>
    </source>
</evidence>
<evidence type="ECO:0000313" key="9">
    <source>
        <dbReference type="Proteomes" id="UP000427769"/>
    </source>
</evidence>
<keyword evidence="6" id="KW-0411">Iron-sulfur</keyword>
<dbReference type="SFLD" id="SFLDS00029">
    <property type="entry name" value="Radical_SAM"/>
    <property type="match status" value="1"/>
</dbReference>
<sequence length="349" mass="39565">MESCTRGLCDFEFDRETIARAAAENRLLTMEIEFSLRCNFRCPYCYVPAESYFDDELTPDEIRDVLVQARDLGARRIIILGGEPSIFPHIREMIDFIQARGMDVEMFTNGSGISAEFSRWLFNRRVRVVLKMNTFDPELQDRLSGHRGAGRTIAAAIDHLKRAGYPSQEAFMAVSTIICRQNLDELPRLWCWLRDQGIAPYFEIITPQANALENRWLEVGTAELQTLFEGLAAIDKERYGRTWDVQPPLVGNRCLRHQFSCLVTSKGEVMPCVGVTLPLGSVRHTPLKEIIANSSVLKDLKDHRRTIKGPCRECELADGCYGCRGAAYQLTGDYLASDPLCWRNASKIS</sequence>
<dbReference type="EMBL" id="AP021875">
    <property type="protein sequence ID" value="BBO75380.1"/>
    <property type="molecule type" value="Genomic_DNA"/>
</dbReference>
<dbReference type="KEGG" id="dwd:DSCW_27970"/>
<dbReference type="SFLD" id="SFLDG01067">
    <property type="entry name" value="SPASM/twitch_domain_containing"/>
    <property type="match status" value="1"/>
</dbReference>
<dbReference type="Pfam" id="PF04055">
    <property type="entry name" value="Radical_SAM"/>
    <property type="match status" value="1"/>
</dbReference>
<gene>
    <name evidence="8" type="ORF">DSCW_27970</name>
</gene>
<dbReference type="Gene3D" id="3.20.20.70">
    <property type="entry name" value="Aldolase class I"/>
    <property type="match status" value="1"/>
</dbReference>
<dbReference type="GO" id="GO:0051539">
    <property type="term" value="F:4 iron, 4 sulfur cluster binding"/>
    <property type="evidence" value="ECO:0007669"/>
    <property type="project" value="UniProtKB-KW"/>
</dbReference>
<organism evidence="8 9">
    <name type="scientific">Desulfosarcina widdelii</name>
    <dbReference type="NCBI Taxonomy" id="947919"/>
    <lineage>
        <taxon>Bacteria</taxon>
        <taxon>Pseudomonadati</taxon>
        <taxon>Thermodesulfobacteriota</taxon>
        <taxon>Desulfobacteria</taxon>
        <taxon>Desulfobacterales</taxon>
        <taxon>Desulfosarcinaceae</taxon>
        <taxon>Desulfosarcina</taxon>
    </lineage>
</organism>
<dbReference type="SFLD" id="SFLDG01386">
    <property type="entry name" value="main_SPASM_domain-containing"/>
    <property type="match status" value="1"/>
</dbReference>
<evidence type="ECO:0000256" key="6">
    <source>
        <dbReference type="ARBA" id="ARBA00023014"/>
    </source>
</evidence>
<dbReference type="Pfam" id="PF13186">
    <property type="entry name" value="SPASM"/>
    <property type="match status" value="1"/>
</dbReference>
<feature type="domain" description="Radical SAM core" evidence="7">
    <location>
        <begin position="24"/>
        <end position="241"/>
    </location>
</feature>
<dbReference type="InterPro" id="IPR013785">
    <property type="entry name" value="Aldolase_TIM"/>
</dbReference>
<evidence type="ECO:0000256" key="1">
    <source>
        <dbReference type="ARBA" id="ARBA00001966"/>
    </source>
</evidence>
<comment type="cofactor">
    <cofactor evidence="1">
        <name>[4Fe-4S] cluster</name>
        <dbReference type="ChEBI" id="CHEBI:49883"/>
    </cofactor>
</comment>
<keyword evidence="4" id="KW-0479">Metal-binding</keyword>
<dbReference type="PIRSF" id="PIRSF037420">
    <property type="entry name" value="PQQ_syn_pqqE"/>
    <property type="match status" value="1"/>
</dbReference>
<dbReference type="GO" id="GO:0046872">
    <property type="term" value="F:metal ion binding"/>
    <property type="evidence" value="ECO:0007669"/>
    <property type="project" value="UniProtKB-KW"/>
</dbReference>
<dbReference type="PANTHER" id="PTHR11228:SF34">
    <property type="entry name" value="TUNGSTEN-CONTAINING ALDEHYDE FERREDOXIN OXIDOREDUCTASE COFACTOR MODIFYING PROTEIN"/>
    <property type="match status" value="1"/>
</dbReference>
<evidence type="ECO:0000313" key="8">
    <source>
        <dbReference type="EMBL" id="BBO75380.1"/>
    </source>
</evidence>
<keyword evidence="9" id="KW-1185">Reference proteome</keyword>
<dbReference type="InterPro" id="IPR050377">
    <property type="entry name" value="Radical_SAM_PqqE_MftC-like"/>
</dbReference>
<keyword evidence="3" id="KW-0949">S-adenosyl-L-methionine</keyword>
<evidence type="ECO:0000256" key="3">
    <source>
        <dbReference type="ARBA" id="ARBA00022691"/>
    </source>
</evidence>